<accession>A0A2P5FYA6</accession>
<evidence type="ECO:0000313" key="3">
    <source>
        <dbReference type="EMBL" id="POO02776.1"/>
    </source>
</evidence>
<dbReference type="InterPro" id="IPR036397">
    <property type="entry name" value="RNaseH_sf"/>
</dbReference>
<proteinExistence type="predicted"/>
<dbReference type="InterPro" id="IPR002156">
    <property type="entry name" value="RNaseH_domain"/>
</dbReference>
<dbReference type="AlphaFoldDB" id="A0A2P5FYA6"/>
<dbReference type="InterPro" id="IPR052929">
    <property type="entry name" value="RNase_H-like_EbsB-rel"/>
</dbReference>
<dbReference type="Proteomes" id="UP000237000">
    <property type="component" value="Unassembled WGS sequence"/>
</dbReference>
<evidence type="ECO:0000313" key="4">
    <source>
        <dbReference type="Proteomes" id="UP000237000"/>
    </source>
</evidence>
<comment type="caution">
    <text evidence="3">The sequence shown here is derived from an EMBL/GenBank/DDBJ whole genome shotgun (WGS) entry which is preliminary data.</text>
</comment>
<feature type="region of interest" description="Disordered" evidence="1">
    <location>
        <begin position="1"/>
        <end position="23"/>
    </location>
</feature>
<reference evidence="4" key="1">
    <citation type="submission" date="2016-06" db="EMBL/GenBank/DDBJ databases">
        <title>Parallel loss of symbiosis genes in relatives of nitrogen-fixing non-legume Parasponia.</title>
        <authorList>
            <person name="Van Velzen R."/>
            <person name="Holmer R."/>
            <person name="Bu F."/>
            <person name="Rutten L."/>
            <person name="Van Zeijl A."/>
            <person name="Liu W."/>
            <person name="Santuari L."/>
            <person name="Cao Q."/>
            <person name="Sharma T."/>
            <person name="Shen D."/>
            <person name="Roswanjaya Y."/>
            <person name="Wardhani T."/>
            <person name="Kalhor M.S."/>
            <person name="Jansen J."/>
            <person name="Van den Hoogen J."/>
            <person name="Gungor B."/>
            <person name="Hartog M."/>
            <person name="Hontelez J."/>
            <person name="Verver J."/>
            <person name="Yang W.-C."/>
            <person name="Schijlen E."/>
            <person name="Repin R."/>
            <person name="Schilthuizen M."/>
            <person name="Schranz E."/>
            <person name="Heidstra R."/>
            <person name="Miyata K."/>
            <person name="Fedorova E."/>
            <person name="Kohlen W."/>
            <person name="Bisseling T."/>
            <person name="Smit S."/>
            <person name="Geurts R."/>
        </authorList>
    </citation>
    <scope>NUCLEOTIDE SEQUENCE [LARGE SCALE GENOMIC DNA]</scope>
    <source>
        <strain evidence="4">cv. RG33-2</strain>
    </source>
</reference>
<dbReference type="GO" id="GO:0003676">
    <property type="term" value="F:nucleic acid binding"/>
    <property type="evidence" value="ECO:0007669"/>
    <property type="project" value="InterPro"/>
</dbReference>
<feature type="domain" description="RNase H type-1" evidence="2">
    <location>
        <begin position="119"/>
        <end position="233"/>
    </location>
</feature>
<gene>
    <name evidence="3" type="ORF">TorRG33x02_017620</name>
</gene>
<dbReference type="EMBL" id="JXTC01000004">
    <property type="protein sequence ID" value="POO02776.1"/>
    <property type="molecule type" value="Genomic_DNA"/>
</dbReference>
<dbReference type="GO" id="GO:0004523">
    <property type="term" value="F:RNA-DNA hybrid ribonuclease activity"/>
    <property type="evidence" value="ECO:0007669"/>
    <property type="project" value="InterPro"/>
</dbReference>
<dbReference type="InParanoid" id="A0A2P5FYA6"/>
<dbReference type="Gene3D" id="3.30.420.10">
    <property type="entry name" value="Ribonuclease H-like superfamily/Ribonuclease H"/>
    <property type="match status" value="1"/>
</dbReference>
<protein>
    <submittedName>
        <fullName evidence="3">Ribonuclease H-like domain containing protein</fullName>
    </submittedName>
</protein>
<evidence type="ECO:0000259" key="2">
    <source>
        <dbReference type="Pfam" id="PF13456"/>
    </source>
</evidence>
<evidence type="ECO:0000256" key="1">
    <source>
        <dbReference type="SAM" id="MobiDB-lite"/>
    </source>
</evidence>
<dbReference type="Pfam" id="PF13456">
    <property type="entry name" value="RVT_3"/>
    <property type="match status" value="1"/>
</dbReference>
<dbReference type="SUPFAM" id="SSF53098">
    <property type="entry name" value="Ribonuclease H-like"/>
    <property type="match status" value="1"/>
</dbReference>
<dbReference type="CDD" id="cd06222">
    <property type="entry name" value="RNase_H_like"/>
    <property type="match status" value="1"/>
</dbReference>
<organism evidence="3 4">
    <name type="scientific">Trema orientale</name>
    <name type="common">Charcoal tree</name>
    <name type="synonym">Celtis orientalis</name>
    <dbReference type="NCBI Taxonomy" id="63057"/>
    <lineage>
        <taxon>Eukaryota</taxon>
        <taxon>Viridiplantae</taxon>
        <taxon>Streptophyta</taxon>
        <taxon>Embryophyta</taxon>
        <taxon>Tracheophyta</taxon>
        <taxon>Spermatophyta</taxon>
        <taxon>Magnoliopsida</taxon>
        <taxon>eudicotyledons</taxon>
        <taxon>Gunneridae</taxon>
        <taxon>Pentapetalae</taxon>
        <taxon>rosids</taxon>
        <taxon>fabids</taxon>
        <taxon>Rosales</taxon>
        <taxon>Cannabaceae</taxon>
        <taxon>Trema</taxon>
    </lineage>
</organism>
<keyword evidence="4" id="KW-1185">Reference proteome</keyword>
<name>A0A2P5FYA6_TREOI</name>
<dbReference type="InterPro" id="IPR044730">
    <property type="entry name" value="RNase_H-like_dom_plant"/>
</dbReference>
<dbReference type="OrthoDB" id="10647772at2759"/>
<dbReference type="InterPro" id="IPR012337">
    <property type="entry name" value="RNaseH-like_sf"/>
</dbReference>
<sequence length="258" mass="29188">MPIGVPNKAGSTRRGGYGRPSRKPNFYERQKILVWKIACLQGFGTDYTLRVSEFNSQTILQFLEDLFCRTETPNKIVFHCNVAYIREHHSPEEEQINRLRARYLPNLSTQAETIKVKTDTSFSRGMAGLAAIFRLHDGTVTQLVFDHSTTASALQAECQAIRYALLCGWKDIWVESDSKLLVTTLATGSDPPVWTAIGIFYNTFYRSGEFNSAHFSFIPRKFNVTAHLLANWARSTKRSSFCNPEEAPLIMAASLVCY</sequence>
<dbReference type="PANTHER" id="PTHR47074:SF49">
    <property type="entry name" value="POLYNUCLEOTIDYL TRANSFERASE, RIBONUCLEASE H-LIKE SUPERFAMILY PROTEIN"/>
    <property type="match status" value="1"/>
</dbReference>
<dbReference type="PANTHER" id="PTHR47074">
    <property type="entry name" value="BNAC02G40300D PROTEIN"/>
    <property type="match status" value="1"/>
</dbReference>